<dbReference type="RefSeq" id="WP_208676358.1">
    <property type="nucleotide sequence ID" value="NZ_CP070380.1"/>
</dbReference>
<gene>
    <name evidence="1" type="ORF">QYF68_05555</name>
</gene>
<evidence type="ECO:0000313" key="2">
    <source>
        <dbReference type="Proteomes" id="UP001172687"/>
    </source>
</evidence>
<protein>
    <submittedName>
        <fullName evidence="1">Uncharacterized protein</fullName>
    </submittedName>
</protein>
<proteinExistence type="predicted"/>
<accession>A0ABT8H965</accession>
<reference evidence="1" key="1">
    <citation type="submission" date="2023-07" db="EMBL/GenBank/DDBJ databases">
        <title>Degradation of tert-butanol by M. austroafricanum TBA100.</title>
        <authorList>
            <person name="Helbich S."/>
            <person name="Vainshtein Y."/>
        </authorList>
    </citation>
    <scope>NUCLEOTIDE SEQUENCE</scope>
    <source>
        <strain evidence="1">TBA100</strain>
    </source>
</reference>
<comment type="caution">
    <text evidence="1">The sequence shown here is derived from an EMBL/GenBank/DDBJ whole genome shotgun (WGS) entry which is preliminary data.</text>
</comment>
<organism evidence="1 2">
    <name type="scientific">Mycolicibacterium austroafricanum</name>
    <name type="common">Mycobacterium austroafricanum</name>
    <dbReference type="NCBI Taxonomy" id="39687"/>
    <lineage>
        <taxon>Bacteria</taxon>
        <taxon>Bacillati</taxon>
        <taxon>Actinomycetota</taxon>
        <taxon>Actinomycetes</taxon>
        <taxon>Mycobacteriales</taxon>
        <taxon>Mycobacteriaceae</taxon>
        <taxon>Mycolicibacterium</taxon>
    </lineage>
</organism>
<evidence type="ECO:0000313" key="1">
    <source>
        <dbReference type="EMBL" id="MDN4517288.1"/>
    </source>
</evidence>
<name>A0ABT8H965_MYCAO</name>
<sequence length="131" mass="14538">MTSLGDKPDSTDAHDLDHALPGSYVDMIRDGAAAGHYSEVYGALVSIAMSAFRRGWTESEYIIEISNARVNAKLWMQVLRVRTRDGKASRSQQAGIRVLRKAWSQAVANCNNVGLRSREELRADAVERAFQ</sequence>
<dbReference type="EMBL" id="JAUHTC010000025">
    <property type="protein sequence ID" value="MDN4517288.1"/>
    <property type="molecule type" value="Genomic_DNA"/>
</dbReference>
<keyword evidence="2" id="KW-1185">Reference proteome</keyword>
<dbReference type="Proteomes" id="UP001172687">
    <property type="component" value="Unassembled WGS sequence"/>
</dbReference>